<evidence type="ECO:0000256" key="2">
    <source>
        <dbReference type="ARBA" id="ARBA00021572"/>
    </source>
</evidence>
<gene>
    <name evidence="5" type="ORF">ABQJ54_02845</name>
</gene>
<dbReference type="InterPro" id="IPR000335">
    <property type="entry name" value="Bleomycin-R"/>
</dbReference>
<evidence type="ECO:0000313" key="5">
    <source>
        <dbReference type="EMBL" id="MEW9570674.1"/>
    </source>
</evidence>
<reference evidence="5 6" key="1">
    <citation type="submission" date="2024-06" db="EMBL/GenBank/DDBJ databases">
        <authorList>
            <person name="Woo H."/>
        </authorList>
    </citation>
    <scope>NUCLEOTIDE SEQUENCE [LARGE SCALE GENOMIC DNA]</scope>
    <source>
        <strain evidence="5 6">Si-c</strain>
    </source>
</reference>
<organism evidence="5 6">
    <name type="scientific">Rhodanobacter lycopersici</name>
    <dbReference type="NCBI Taxonomy" id="3162487"/>
    <lineage>
        <taxon>Bacteria</taxon>
        <taxon>Pseudomonadati</taxon>
        <taxon>Pseudomonadota</taxon>
        <taxon>Gammaproteobacteria</taxon>
        <taxon>Lysobacterales</taxon>
        <taxon>Rhodanobacteraceae</taxon>
        <taxon>Rhodanobacter</taxon>
    </lineage>
</organism>
<evidence type="ECO:0000259" key="4">
    <source>
        <dbReference type="PROSITE" id="PS51819"/>
    </source>
</evidence>
<dbReference type="InterPro" id="IPR029068">
    <property type="entry name" value="Glyas_Bleomycin-R_OHBP_Dase"/>
</dbReference>
<dbReference type="PROSITE" id="PS51819">
    <property type="entry name" value="VOC"/>
    <property type="match status" value="1"/>
</dbReference>
<evidence type="ECO:0000256" key="1">
    <source>
        <dbReference type="ARBA" id="ARBA00011051"/>
    </source>
</evidence>
<protein>
    <recommendedName>
        <fullName evidence="2">Bleomycin resistance protein</fullName>
    </recommendedName>
</protein>
<dbReference type="CDD" id="cd08349">
    <property type="entry name" value="BLMA_like"/>
    <property type="match status" value="1"/>
</dbReference>
<accession>A0ABV3QA24</accession>
<sequence>MDGIYQITPFLHVPDLSEALSFFCDVLAFEIRYRHGNYAYIELGGCGLRLLEEPTRRLTPDGKARVAICIDVADIDALHAKLGPALATLPPDRVEPLKDMPYRQREFQVRMPDGDWLNFTAPVA</sequence>
<keyword evidence="6" id="KW-1185">Reference proteome</keyword>
<evidence type="ECO:0000313" key="6">
    <source>
        <dbReference type="Proteomes" id="UP001556220"/>
    </source>
</evidence>
<dbReference type="InterPro" id="IPR037523">
    <property type="entry name" value="VOC_core"/>
</dbReference>
<dbReference type="Gene3D" id="3.10.180.10">
    <property type="entry name" value="2,3-Dihydroxybiphenyl 1,2-Dioxygenase, domain 1"/>
    <property type="match status" value="1"/>
</dbReference>
<keyword evidence="3" id="KW-0046">Antibiotic resistance</keyword>
<dbReference type="Proteomes" id="UP001556220">
    <property type="component" value="Unassembled WGS sequence"/>
</dbReference>
<feature type="domain" description="VOC" evidence="4">
    <location>
        <begin position="3"/>
        <end position="122"/>
    </location>
</feature>
<evidence type="ECO:0000256" key="3">
    <source>
        <dbReference type="ARBA" id="ARBA00023251"/>
    </source>
</evidence>
<proteinExistence type="inferred from homology"/>
<dbReference type="RefSeq" id="WP_367852750.1">
    <property type="nucleotide sequence ID" value="NZ_JBFOHK010000001.1"/>
</dbReference>
<dbReference type="SUPFAM" id="SSF54593">
    <property type="entry name" value="Glyoxalase/Bleomycin resistance protein/Dihydroxybiphenyl dioxygenase"/>
    <property type="match status" value="1"/>
</dbReference>
<dbReference type="EMBL" id="JBFOHK010000001">
    <property type="protein sequence ID" value="MEW9570674.1"/>
    <property type="molecule type" value="Genomic_DNA"/>
</dbReference>
<comment type="similarity">
    <text evidence="1">Belongs to the bleomycin resistance protein family.</text>
</comment>
<dbReference type="InterPro" id="IPR004360">
    <property type="entry name" value="Glyas_Fos-R_dOase_dom"/>
</dbReference>
<name>A0ABV3QA24_9GAMM</name>
<dbReference type="Pfam" id="PF00903">
    <property type="entry name" value="Glyoxalase"/>
    <property type="match status" value="1"/>
</dbReference>
<comment type="caution">
    <text evidence="5">The sequence shown here is derived from an EMBL/GenBank/DDBJ whole genome shotgun (WGS) entry which is preliminary data.</text>
</comment>